<dbReference type="InterPro" id="IPR013096">
    <property type="entry name" value="Cupin_2"/>
</dbReference>
<name>A0A4Q7U1R1_9MICO</name>
<evidence type="ECO:0000313" key="3">
    <source>
        <dbReference type="EMBL" id="RZT66262.1"/>
    </source>
</evidence>
<organism evidence="3 4">
    <name type="scientific">Leucobacter luti</name>
    <dbReference type="NCBI Taxonomy" id="340320"/>
    <lineage>
        <taxon>Bacteria</taxon>
        <taxon>Bacillati</taxon>
        <taxon>Actinomycetota</taxon>
        <taxon>Actinomycetes</taxon>
        <taxon>Micrococcales</taxon>
        <taxon>Microbacteriaceae</taxon>
        <taxon>Leucobacter</taxon>
    </lineage>
</organism>
<sequence>MAERRTAARPPHSSASAQLEQIGFRLRVAREERGMTISSVAEFTGLTKGFISQVERGLASASVTSLAAICDALTMPMGRLFDPPRVFVSRRSERGPAMLMGNGVADEILTPPGQSNVQVIETVVEPGGGFEPEPYRLPVDREFVVVLAGVLEMRIEAEEFLLEEGDSMSFDARHAHIWRNPSETERARVLWVLTSHA</sequence>
<dbReference type="PANTHER" id="PTHR46797">
    <property type="entry name" value="HTH-TYPE TRANSCRIPTIONAL REGULATOR"/>
    <property type="match status" value="1"/>
</dbReference>
<reference evidence="3 4" key="1">
    <citation type="journal article" date="2015" name="Stand. Genomic Sci.">
        <title>Genomic Encyclopedia of Bacterial and Archaeal Type Strains, Phase III: the genomes of soil and plant-associated and newly described type strains.</title>
        <authorList>
            <person name="Whitman W.B."/>
            <person name="Woyke T."/>
            <person name="Klenk H.P."/>
            <person name="Zhou Y."/>
            <person name="Lilburn T.G."/>
            <person name="Beck B.J."/>
            <person name="De Vos P."/>
            <person name="Vandamme P."/>
            <person name="Eisen J.A."/>
            <person name="Garrity G."/>
            <person name="Hugenholtz P."/>
            <person name="Kyrpides N.C."/>
        </authorList>
    </citation>
    <scope>NUCLEOTIDE SEQUENCE [LARGE SCALE GENOMIC DNA]</scope>
    <source>
        <strain evidence="3 4">RF6</strain>
    </source>
</reference>
<dbReference type="Proteomes" id="UP000291832">
    <property type="component" value="Unassembled WGS sequence"/>
</dbReference>
<dbReference type="InterPro" id="IPR011051">
    <property type="entry name" value="RmlC_Cupin_sf"/>
</dbReference>
<gene>
    <name evidence="3" type="ORF">EV139_1694</name>
</gene>
<dbReference type="Pfam" id="PF13560">
    <property type="entry name" value="HTH_31"/>
    <property type="match status" value="1"/>
</dbReference>
<dbReference type="PANTHER" id="PTHR46797:SF2">
    <property type="entry name" value="TRANSCRIPTIONAL REGULATOR"/>
    <property type="match status" value="1"/>
</dbReference>
<dbReference type="GO" id="GO:0003677">
    <property type="term" value="F:DNA binding"/>
    <property type="evidence" value="ECO:0007669"/>
    <property type="project" value="UniProtKB-KW"/>
</dbReference>
<dbReference type="Gene3D" id="2.60.120.10">
    <property type="entry name" value="Jelly Rolls"/>
    <property type="match status" value="1"/>
</dbReference>
<accession>A0A4Q7U1R1</accession>
<dbReference type="GO" id="GO:0003700">
    <property type="term" value="F:DNA-binding transcription factor activity"/>
    <property type="evidence" value="ECO:0007669"/>
    <property type="project" value="TreeGrafter"/>
</dbReference>
<keyword evidence="1" id="KW-0238">DNA-binding</keyword>
<dbReference type="AlphaFoldDB" id="A0A4Q7U1R1"/>
<feature type="domain" description="HTH cro/C1-type" evidence="2">
    <location>
        <begin position="26"/>
        <end position="80"/>
    </location>
</feature>
<dbReference type="InterPro" id="IPR014710">
    <property type="entry name" value="RmlC-like_jellyroll"/>
</dbReference>
<protein>
    <submittedName>
        <fullName evidence="3">XRE family transcriptional regulator</fullName>
    </submittedName>
</protein>
<evidence type="ECO:0000259" key="2">
    <source>
        <dbReference type="PROSITE" id="PS50943"/>
    </source>
</evidence>
<dbReference type="SMART" id="SM00530">
    <property type="entry name" value="HTH_XRE"/>
    <property type="match status" value="1"/>
</dbReference>
<evidence type="ECO:0000256" key="1">
    <source>
        <dbReference type="ARBA" id="ARBA00023125"/>
    </source>
</evidence>
<dbReference type="OrthoDB" id="9814751at2"/>
<proteinExistence type="predicted"/>
<dbReference type="InterPro" id="IPR001387">
    <property type="entry name" value="Cro/C1-type_HTH"/>
</dbReference>
<keyword evidence="4" id="KW-1185">Reference proteome</keyword>
<dbReference type="Gene3D" id="1.10.260.40">
    <property type="entry name" value="lambda repressor-like DNA-binding domains"/>
    <property type="match status" value="1"/>
</dbReference>
<comment type="caution">
    <text evidence="3">The sequence shown here is derived from an EMBL/GenBank/DDBJ whole genome shotgun (WGS) entry which is preliminary data.</text>
</comment>
<dbReference type="Pfam" id="PF07883">
    <property type="entry name" value="Cupin_2"/>
    <property type="match status" value="1"/>
</dbReference>
<dbReference type="SUPFAM" id="SSF47413">
    <property type="entry name" value="lambda repressor-like DNA-binding domains"/>
    <property type="match status" value="1"/>
</dbReference>
<dbReference type="CDD" id="cd02209">
    <property type="entry name" value="cupin_XRE_C"/>
    <property type="match status" value="1"/>
</dbReference>
<dbReference type="EMBL" id="SHKI01000004">
    <property type="protein sequence ID" value="RZT66262.1"/>
    <property type="molecule type" value="Genomic_DNA"/>
</dbReference>
<dbReference type="GO" id="GO:0005829">
    <property type="term" value="C:cytosol"/>
    <property type="evidence" value="ECO:0007669"/>
    <property type="project" value="TreeGrafter"/>
</dbReference>
<evidence type="ECO:0000313" key="4">
    <source>
        <dbReference type="Proteomes" id="UP000291832"/>
    </source>
</evidence>
<dbReference type="InterPro" id="IPR050807">
    <property type="entry name" value="TransReg_Diox_bact_type"/>
</dbReference>
<dbReference type="InterPro" id="IPR010982">
    <property type="entry name" value="Lambda_DNA-bd_dom_sf"/>
</dbReference>
<dbReference type="CDD" id="cd00093">
    <property type="entry name" value="HTH_XRE"/>
    <property type="match status" value="1"/>
</dbReference>
<dbReference type="SUPFAM" id="SSF51182">
    <property type="entry name" value="RmlC-like cupins"/>
    <property type="match status" value="1"/>
</dbReference>
<dbReference type="RefSeq" id="WP_130453862.1">
    <property type="nucleotide sequence ID" value="NZ_QYAG01000001.1"/>
</dbReference>
<dbReference type="PROSITE" id="PS50943">
    <property type="entry name" value="HTH_CROC1"/>
    <property type="match status" value="1"/>
</dbReference>